<accession>F4XI84</accession>
<evidence type="ECO:0000313" key="1">
    <source>
        <dbReference type="EMBL" id="EGJ35617.1"/>
    </source>
</evidence>
<sequence length="42" mass="4538">MVFGKGELVFVINPDLLPFTLYPLPASILGQLPDTHLSVTSP</sequence>
<reference evidence="2" key="1">
    <citation type="journal article" date="2011" name="Proc. Natl. Acad. Sci. U.S.A.">
        <title>Genomic insights into the physiology and ecology of the marine filamentous cyanobacterium Lyngbya majuscula.</title>
        <authorList>
            <person name="Jones A.C."/>
            <person name="Monroe E.A."/>
            <person name="Podell S."/>
            <person name="Hess W.R."/>
            <person name="Klages S."/>
            <person name="Esquenazi E."/>
            <person name="Niessen S."/>
            <person name="Hoover H."/>
            <person name="Rothmann M."/>
            <person name="Lasken R.S."/>
            <person name="Yates J.R.III."/>
            <person name="Reinhardt R."/>
            <person name="Kube M."/>
            <person name="Burkart M.D."/>
            <person name="Allen E.E."/>
            <person name="Dorrestein P.C."/>
            <person name="Gerwick W.H."/>
            <person name="Gerwick L."/>
        </authorList>
    </citation>
    <scope>NUCLEOTIDE SEQUENCE [LARGE SCALE GENOMIC DNA]</scope>
    <source>
        <strain evidence="2">3L</strain>
    </source>
</reference>
<dbReference type="HOGENOM" id="CLU_3254211_0_0_3"/>
<dbReference type="AlphaFoldDB" id="F4XI84"/>
<evidence type="ECO:0000313" key="2">
    <source>
        <dbReference type="Proteomes" id="UP000003959"/>
    </source>
</evidence>
<proteinExistence type="predicted"/>
<dbReference type="Proteomes" id="UP000003959">
    <property type="component" value="Unassembled WGS sequence"/>
</dbReference>
<name>F4XI84_9CYAN</name>
<protein>
    <submittedName>
        <fullName evidence="1">Uncharacterized protein</fullName>
    </submittedName>
</protein>
<gene>
    <name evidence="1" type="ORF">LYNGBM3L_01900</name>
</gene>
<keyword evidence="2" id="KW-1185">Reference proteome</keyword>
<organism evidence="1 2">
    <name type="scientific">Moorena producens 3L</name>
    <dbReference type="NCBI Taxonomy" id="489825"/>
    <lineage>
        <taxon>Bacteria</taxon>
        <taxon>Bacillati</taxon>
        <taxon>Cyanobacteriota</taxon>
        <taxon>Cyanophyceae</taxon>
        <taxon>Coleofasciculales</taxon>
        <taxon>Coleofasciculaceae</taxon>
        <taxon>Moorena</taxon>
    </lineage>
</organism>
<dbReference type="EMBL" id="GL890816">
    <property type="protein sequence ID" value="EGJ35617.1"/>
    <property type="molecule type" value="Genomic_DNA"/>
</dbReference>